<evidence type="ECO:0000259" key="5">
    <source>
        <dbReference type="PROSITE" id="PS50011"/>
    </source>
</evidence>
<feature type="domain" description="Gnk2-homologous" evidence="6">
    <location>
        <begin position="40"/>
        <end position="150"/>
    </location>
</feature>
<dbReference type="PANTHER" id="PTHR32099:SF42">
    <property type="entry name" value="CYSTEINE-RICH RECEPTOR-LIKE PROTEIN KINASE 9-RELATED"/>
    <property type="match status" value="1"/>
</dbReference>
<dbReference type="InterPro" id="IPR038408">
    <property type="entry name" value="GNK2_sf"/>
</dbReference>
<evidence type="ECO:0000256" key="4">
    <source>
        <dbReference type="SAM" id="Phobius"/>
    </source>
</evidence>
<dbReference type="InterPro" id="IPR017441">
    <property type="entry name" value="Protein_kinase_ATP_BS"/>
</dbReference>
<dbReference type="Pfam" id="PF07714">
    <property type="entry name" value="PK_Tyr_Ser-Thr"/>
    <property type="match status" value="1"/>
</dbReference>
<dbReference type="PROSITE" id="PS50011">
    <property type="entry name" value="PROTEIN_KINASE_DOM"/>
    <property type="match status" value="1"/>
</dbReference>
<dbReference type="InterPro" id="IPR001245">
    <property type="entry name" value="Ser-Thr/Tyr_kinase_cat_dom"/>
</dbReference>
<dbReference type="CDD" id="cd23509">
    <property type="entry name" value="Gnk2-like"/>
    <property type="match status" value="2"/>
</dbReference>
<dbReference type="InterPro" id="IPR000719">
    <property type="entry name" value="Prot_kinase_dom"/>
</dbReference>
<reference evidence="7" key="1">
    <citation type="journal article" date="2013" name="J. Plant Res.">
        <title>Effect of fungi and light on seed germination of three Opuntia species from semiarid lands of central Mexico.</title>
        <authorList>
            <person name="Delgado-Sanchez P."/>
            <person name="Jimenez-Bremont J.F."/>
            <person name="Guerrero-Gonzalez Mde L."/>
            <person name="Flores J."/>
        </authorList>
    </citation>
    <scope>NUCLEOTIDE SEQUENCE</scope>
    <source>
        <tissue evidence="7">Cladode</tissue>
    </source>
</reference>
<evidence type="ECO:0000313" key="7">
    <source>
        <dbReference type="EMBL" id="MBA4667271.1"/>
    </source>
</evidence>
<dbReference type="PANTHER" id="PTHR32099">
    <property type="entry name" value="CYSTEINE-RICH REPEAT SECRETORY PROTEIN"/>
    <property type="match status" value="1"/>
</dbReference>
<feature type="binding site" evidence="3">
    <location>
        <position position="401"/>
    </location>
    <ligand>
        <name>ATP</name>
        <dbReference type="ChEBI" id="CHEBI:30616"/>
    </ligand>
</feature>
<evidence type="ECO:0000259" key="6">
    <source>
        <dbReference type="PROSITE" id="PS51473"/>
    </source>
</evidence>
<dbReference type="Pfam" id="PF01657">
    <property type="entry name" value="Stress-antifung"/>
    <property type="match status" value="2"/>
</dbReference>
<keyword evidence="2" id="KW-0677">Repeat</keyword>
<keyword evidence="3" id="KW-0067">ATP-binding</keyword>
<dbReference type="Gene3D" id="3.30.430.20">
    <property type="entry name" value="Gnk2 domain, C-X8-C-X2-C motif"/>
    <property type="match status" value="2"/>
</dbReference>
<evidence type="ECO:0000256" key="3">
    <source>
        <dbReference type="PROSITE-ProRule" id="PRU10141"/>
    </source>
</evidence>
<accession>A0A7C9AIA1</accession>
<dbReference type="PROSITE" id="PS51473">
    <property type="entry name" value="GNK2"/>
    <property type="match status" value="2"/>
</dbReference>
<keyword evidence="3" id="KW-0547">Nucleotide-binding</keyword>
<keyword evidence="4" id="KW-1133">Transmembrane helix</keyword>
<reference evidence="7" key="2">
    <citation type="submission" date="2020-07" db="EMBL/GenBank/DDBJ databases">
        <authorList>
            <person name="Vera ALvarez R."/>
            <person name="Arias-Moreno D.M."/>
            <person name="Jimenez-Jacinto V."/>
            <person name="Jimenez-Bremont J.F."/>
            <person name="Swaminathan K."/>
            <person name="Moose S.P."/>
            <person name="Guerrero-Gonzalez M.L."/>
            <person name="Marino-Ramirez L."/>
            <person name="Landsman D."/>
            <person name="Rodriguez-Kessler M."/>
            <person name="Delgado-Sanchez P."/>
        </authorList>
    </citation>
    <scope>NUCLEOTIDE SEQUENCE</scope>
    <source>
        <tissue evidence="7">Cladode</tissue>
    </source>
</reference>
<evidence type="ECO:0000256" key="1">
    <source>
        <dbReference type="ARBA" id="ARBA00022729"/>
    </source>
</evidence>
<feature type="transmembrane region" description="Helical" evidence="4">
    <location>
        <begin position="299"/>
        <end position="321"/>
    </location>
</feature>
<keyword evidence="1" id="KW-0732">Signal</keyword>
<evidence type="ECO:0008006" key="8">
    <source>
        <dbReference type="Google" id="ProtNLM"/>
    </source>
</evidence>
<keyword evidence="4" id="KW-0472">Membrane</keyword>
<evidence type="ECO:0000256" key="2">
    <source>
        <dbReference type="ARBA" id="ARBA00022737"/>
    </source>
</evidence>
<proteinExistence type="predicted"/>
<protein>
    <recommendedName>
        <fullName evidence="8">Receptor protein serine/threonine kinase</fullName>
    </recommendedName>
</protein>
<feature type="domain" description="Protein kinase" evidence="5">
    <location>
        <begin position="373"/>
        <end position="434"/>
    </location>
</feature>
<dbReference type="GO" id="GO:0005524">
    <property type="term" value="F:ATP binding"/>
    <property type="evidence" value="ECO:0007669"/>
    <property type="project" value="UniProtKB-UniRule"/>
</dbReference>
<dbReference type="PROSITE" id="PS00107">
    <property type="entry name" value="PROTEIN_KINASE_ATP"/>
    <property type="match status" value="1"/>
</dbReference>
<name>A0A7C9AIA1_OPUST</name>
<sequence length="434" mass="47673">MHHFLQTKPEMLSKLFLSFSTLALVIYSYSTVANASEGNTRIGSWCSNTTGFQPQSSYKKDLRTLLNSLASKANESSNGGYYALNTTTVIGASRASESETIYGAFLCWADTCNACVSAAIRDLPPTDCLTDKTALIWYQKCMVLYSNVSFLGEVDKTAFVYSKDSVRASSLTMDVQGYFGTVADNLNELATELSSANNRGGWGAAKYFGTKNVTVSSYIKLYTMAQCMPDLAPSDCGICLTVVISQLPHYCQGSEGCWVLNPSCYARYQNYPFDYITPPSLLSPPLLPTGNRTRSKAHIVNIALGMLVLFFMLLLAILLYLQCIRKNKDPGSIVDIHQRPSYPSIFQAARADFMSIESLEYDLATLQNATDNFSAYNKLGEGGFGSVYKGVLPNGLEIAVKRLSKDSNQGADQLKNEVVFIARLQHRNLVQLLG</sequence>
<dbReference type="AlphaFoldDB" id="A0A7C9AIA1"/>
<dbReference type="EMBL" id="GISG01234822">
    <property type="protein sequence ID" value="MBA4667271.1"/>
    <property type="molecule type" value="Transcribed_RNA"/>
</dbReference>
<dbReference type="GO" id="GO:0004672">
    <property type="term" value="F:protein kinase activity"/>
    <property type="evidence" value="ECO:0007669"/>
    <property type="project" value="InterPro"/>
</dbReference>
<keyword evidence="4" id="KW-0812">Transmembrane</keyword>
<dbReference type="InterPro" id="IPR002902">
    <property type="entry name" value="GNK2"/>
</dbReference>
<feature type="domain" description="Gnk2-homologous" evidence="6">
    <location>
        <begin position="164"/>
        <end position="273"/>
    </location>
</feature>
<dbReference type="InterPro" id="IPR011009">
    <property type="entry name" value="Kinase-like_dom_sf"/>
</dbReference>
<organism evidence="7">
    <name type="scientific">Opuntia streptacantha</name>
    <name type="common">Prickly pear cactus</name>
    <name type="synonym">Opuntia cardona</name>
    <dbReference type="NCBI Taxonomy" id="393608"/>
    <lineage>
        <taxon>Eukaryota</taxon>
        <taxon>Viridiplantae</taxon>
        <taxon>Streptophyta</taxon>
        <taxon>Embryophyta</taxon>
        <taxon>Tracheophyta</taxon>
        <taxon>Spermatophyta</taxon>
        <taxon>Magnoliopsida</taxon>
        <taxon>eudicotyledons</taxon>
        <taxon>Gunneridae</taxon>
        <taxon>Pentapetalae</taxon>
        <taxon>Caryophyllales</taxon>
        <taxon>Cactineae</taxon>
        <taxon>Cactaceae</taxon>
        <taxon>Opuntioideae</taxon>
        <taxon>Opuntia</taxon>
    </lineage>
</organism>
<dbReference type="SUPFAM" id="SSF56112">
    <property type="entry name" value="Protein kinase-like (PK-like)"/>
    <property type="match status" value="1"/>
</dbReference>
<dbReference type="Gene3D" id="3.30.200.20">
    <property type="entry name" value="Phosphorylase Kinase, domain 1"/>
    <property type="match status" value="1"/>
</dbReference>